<dbReference type="InterPro" id="IPR000056">
    <property type="entry name" value="Ribul_P_3_epim-like"/>
</dbReference>
<dbReference type="AlphaFoldDB" id="A0A937RHA8"/>
<dbReference type="RefSeq" id="WP_203004011.1">
    <property type="nucleotide sequence ID" value="NZ_JADWYU010000154.1"/>
</dbReference>
<organism evidence="4 5">
    <name type="scientific">Frankia nepalensis</name>
    <dbReference type="NCBI Taxonomy" id="1836974"/>
    <lineage>
        <taxon>Bacteria</taxon>
        <taxon>Bacillati</taxon>
        <taxon>Actinomycetota</taxon>
        <taxon>Actinomycetes</taxon>
        <taxon>Frankiales</taxon>
        <taxon>Frankiaceae</taxon>
        <taxon>Frankia</taxon>
    </lineage>
</organism>
<dbReference type="InterPro" id="IPR011060">
    <property type="entry name" value="RibuloseP-bd_barrel"/>
</dbReference>
<dbReference type="GO" id="GO:0046872">
    <property type="term" value="F:metal ion binding"/>
    <property type="evidence" value="ECO:0007669"/>
    <property type="project" value="UniProtKB-KW"/>
</dbReference>
<dbReference type="PANTHER" id="PTHR11749">
    <property type="entry name" value="RIBULOSE-5-PHOSPHATE-3-EPIMERASE"/>
    <property type="match status" value="1"/>
</dbReference>
<dbReference type="EMBL" id="JAEACQ010000298">
    <property type="protein sequence ID" value="MBL7632211.1"/>
    <property type="molecule type" value="Genomic_DNA"/>
</dbReference>
<dbReference type="Proteomes" id="UP000604475">
    <property type="component" value="Unassembled WGS sequence"/>
</dbReference>
<protein>
    <submittedName>
        <fullName evidence="4">Ribulose-phosphate 3-epimerase</fullName>
    </submittedName>
</protein>
<reference evidence="4" key="1">
    <citation type="submission" date="2020-12" db="EMBL/GenBank/DDBJ databases">
        <title>Genomic characterization of non-nitrogen-fixing Frankia strains.</title>
        <authorList>
            <person name="Carlos-Shanley C."/>
            <person name="Guerra T."/>
            <person name="Hahn D."/>
        </authorList>
    </citation>
    <scope>NUCLEOTIDE SEQUENCE</scope>
    <source>
        <strain evidence="4">CN6</strain>
    </source>
</reference>
<dbReference type="CDD" id="cd00429">
    <property type="entry name" value="RPE"/>
    <property type="match status" value="1"/>
</dbReference>
<evidence type="ECO:0000313" key="5">
    <source>
        <dbReference type="Proteomes" id="UP000604475"/>
    </source>
</evidence>
<dbReference type="Pfam" id="PF00834">
    <property type="entry name" value="Ribul_P_3_epim"/>
    <property type="match status" value="1"/>
</dbReference>
<evidence type="ECO:0000256" key="3">
    <source>
        <dbReference type="SAM" id="MobiDB-lite"/>
    </source>
</evidence>
<sequence>MTSPATTATMISKAPRGREVAQPMTTEQTTSASRPAGWLAALPERRLLLDVSLWSADLAALGAELDRTSGVADLVHFDIADGYFGPDLMFSPAMLAALRARTTVPFHAHVLARRPMALIDAAATAGADLITVPAEIEDVARALHRIRENGKAAGLALGVDTRIVDARPHLGAIDVLVVVCTPGCARDAALTMAALRRVHAARRLLEATGRQRTVRLLAEGGVGARTVGPLRVAGVDGLVTDLPVLSDDPAGIAHWLRSQHPARSRPAPRPPRNGQGFTRRLT</sequence>
<feature type="compositionally biased region" description="Polar residues" evidence="3">
    <location>
        <begin position="23"/>
        <end position="33"/>
    </location>
</feature>
<evidence type="ECO:0000313" key="4">
    <source>
        <dbReference type="EMBL" id="MBL7632211.1"/>
    </source>
</evidence>
<accession>A0A937RHA8</accession>
<dbReference type="InterPro" id="IPR013785">
    <property type="entry name" value="Aldolase_TIM"/>
</dbReference>
<name>A0A937RHA8_9ACTN</name>
<dbReference type="SUPFAM" id="SSF51366">
    <property type="entry name" value="Ribulose-phoshate binding barrel"/>
    <property type="match status" value="1"/>
</dbReference>
<feature type="region of interest" description="Disordered" evidence="3">
    <location>
        <begin position="15"/>
        <end position="35"/>
    </location>
</feature>
<keyword evidence="5" id="KW-1185">Reference proteome</keyword>
<dbReference type="Gene3D" id="3.20.20.70">
    <property type="entry name" value="Aldolase class I"/>
    <property type="match status" value="1"/>
</dbReference>
<keyword evidence="1" id="KW-0479">Metal-binding</keyword>
<keyword evidence="2" id="KW-0413">Isomerase</keyword>
<dbReference type="GO" id="GO:0005975">
    <property type="term" value="P:carbohydrate metabolic process"/>
    <property type="evidence" value="ECO:0007669"/>
    <property type="project" value="InterPro"/>
</dbReference>
<dbReference type="GO" id="GO:0016857">
    <property type="term" value="F:racemase and epimerase activity, acting on carbohydrates and derivatives"/>
    <property type="evidence" value="ECO:0007669"/>
    <property type="project" value="InterPro"/>
</dbReference>
<evidence type="ECO:0000256" key="1">
    <source>
        <dbReference type="ARBA" id="ARBA00022723"/>
    </source>
</evidence>
<proteinExistence type="predicted"/>
<evidence type="ECO:0000256" key="2">
    <source>
        <dbReference type="ARBA" id="ARBA00023235"/>
    </source>
</evidence>
<comment type="caution">
    <text evidence="4">The sequence shown here is derived from an EMBL/GenBank/DDBJ whole genome shotgun (WGS) entry which is preliminary data.</text>
</comment>
<feature type="region of interest" description="Disordered" evidence="3">
    <location>
        <begin position="258"/>
        <end position="282"/>
    </location>
</feature>
<gene>
    <name evidence="4" type="ORF">I7412_34680</name>
</gene>